<dbReference type="Pfam" id="PF17917">
    <property type="entry name" value="RT_RNaseH"/>
    <property type="match status" value="1"/>
</dbReference>
<dbReference type="EMBL" id="FMSP01000003">
    <property type="protein sequence ID" value="SCV68082.1"/>
    <property type="molecule type" value="Genomic_DNA"/>
</dbReference>
<dbReference type="Proteomes" id="UP000198372">
    <property type="component" value="Unassembled WGS sequence"/>
</dbReference>
<evidence type="ECO:0000256" key="2">
    <source>
        <dbReference type="ARBA" id="ARBA00022695"/>
    </source>
</evidence>
<keyword evidence="11" id="KW-1185">Reference proteome</keyword>
<protein>
    <submittedName>
        <fullName evidence="10">BQ2448_203 protein</fullName>
    </submittedName>
</protein>
<dbReference type="PANTHER" id="PTHR34072">
    <property type="entry name" value="ENZYMATIC POLYPROTEIN-RELATED"/>
    <property type="match status" value="1"/>
</dbReference>
<feature type="domain" description="Reverse transcriptase RNase H-like" evidence="8">
    <location>
        <begin position="120"/>
        <end position="185"/>
    </location>
</feature>
<dbReference type="Gene3D" id="1.10.340.70">
    <property type="match status" value="1"/>
</dbReference>
<dbReference type="SUPFAM" id="SSF56672">
    <property type="entry name" value="DNA/RNA polymerases"/>
    <property type="match status" value="1"/>
</dbReference>
<dbReference type="CDD" id="cd09274">
    <property type="entry name" value="RNase_HI_RT_Ty3"/>
    <property type="match status" value="1"/>
</dbReference>
<reference evidence="11" key="1">
    <citation type="submission" date="2016-09" db="EMBL/GenBank/DDBJ databases">
        <authorList>
            <person name="Jeantristanb JTB J.-T."/>
            <person name="Ricardo R."/>
        </authorList>
    </citation>
    <scope>NUCLEOTIDE SEQUENCE [LARGE SCALE GENOMIC DNA]</scope>
</reference>
<proteinExistence type="predicted"/>
<keyword evidence="5" id="KW-0378">Hydrolase</keyword>
<dbReference type="STRING" id="269621.A0A238F1T0"/>
<dbReference type="Pfam" id="PF17921">
    <property type="entry name" value="Integrase_H2C2"/>
    <property type="match status" value="1"/>
</dbReference>
<evidence type="ECO:0000259" key="9">
    <source>
        <dbReference type="Pfam" id="PF17921"/>
    </source>
</evidence>
<dbReference type="OrthoDB" id="3268967at2759"/>
<keyword evidence="6" id="KW-0695">RNA-directed DNA polymerase</keyword>
<keyword evidence="2" id="KW-0548">Nucleotidyltransferase</keyword>
<evidence type="ECO:0000256" key="1">
    <source>
        <dbReference type="ARBA" id="ARBA00022679"/>
    </source>
</evidence>
<name>A0A238F1T0_9BASI</name>
<dbReference type="InterPro" id="IPR043502">
    <property type="entry name" value="DNA/RNA_pol_sf"/>
</dbReference>
<keyword evidence="3" id="KW-0540">Nuclease</keyword>
<dbReference type="Gene3D" id="3.30.70.270">
    <property type="match status" value="1"/>
</dbReference>
<dbReference type="InterPro" id="IPR041373">
    <property type="entry name" value="RT_RNaseH"/>
</dbReference>
<dbReference type="AlphaFoldDB" id="A0A238F1T0"/>
<keyword evidence="1" id="KW-0808">Transferase</keyword>
<evidence type="ECO:0000256" key="6">
    <source>
        <dbReference type="ARBA" id="ARBA00022918"/>
    </source>
</evidence>
<evidence type="ECO:0000313" key="10">
    <source>
        <dbReference type="EMBL" id="SCV68082.1"/>
    </source>
</evidence>
<gene>
    <name evidence="10" type="ORF">BQ2448_203</name>
</gene>
<evidence type="ECO:0000259" key="8">
    <source>
        <dbReference type="Pfam" id="PF17917"/>
    </source>
</evidence>
<dbReference type="InterPro" id="IPR041588">
    <property type="entry name" value="Integrase_H2C2"/>
</dbReference>
<feature type="chain" id="PRO_5012782626" evidence="7">
    <location>
        <begin position="21"/>
        <end position="319"/>
    </location>
</feature>
<evidence type="ECO:0000256" key="5">
    <source>
        <dbReference type="ARBA" id="ARBA00022801"/>
    </source>
</evidence>
<organism evidence="10 11">
    <name type="scientific">Microbotryum intermedium</name>
    <dbReference type="NCBI Taxonomy" id="269621"/>
    <lineage>
        <taxon>Eukaryota</taxon>
        <taxon>Fungi</taxon>
        <taxon>Dikarya</taxon>
        <taxon>Basidiomycota</taxon>
        <taxon>Pucciniomycotina</taxon>
        <taxon>Microbotryomycetes</taxon>
        <taxon>Microbotryales</taxon>
        <taxon>Microbotryaceae</taxon>
        <taxon>Microbotryum</taxon>
    </lineage>
</organism>
<dbReference type="GO" id="GO:0004519">
    <property type="term" value="F:endonuclease activity"/>
    <property type="evidence" value="ECO:0007669"/>
    <property type="project" value="UniProtKB-KW"/>
</dbReference>
<feature type="domain" description="Integrase zinc-binding" evidence="9">
    <location>
        <begin position="281"/>
        <end position="314"/>
    </location>
</feature>
<keyword evidence="7" id="KW-0732">Signal</keyword>
<evidence type="ECO:0000256" key="3">
    <source>
        <dbReference type="ARBA" id="ARBA00022722"/>
    </source>
</evidence>
<evidence type="ECO:0000256" key="7">
    <source>
        <dbReference type="SAM" id="SignalP"/>
    </source>
</evidence>
<keyword evidence="4" id="KW-0255">Endonuclease</keyword>
<dbReference type="InterPro" id="IPR043128">
    <property type="entry name" value="Rev_trsase/Diguanyl_cyclase"/>
</dbReference>
<dbReference type="GO" id="GO:0016787">
    <property type="term" value="F:hydrolase activity"/>
    <property type="evidence" value="ECO:0007669"/>
    <property type="project" value="UniProtKB-KW"/>
</dbReference>
<sequence length="319" mass="36005">MGLSLRSAPLLFSVLLITSASHCPYSTLPDAVVVNVSYVQYLRKFIPGLAEHTSALTPLMHKGLTSITDLWTAKELLHFEAIKSIVMSLDCLHPPDHSAEAAPFWVMTDASLQGIGGYIPAERNYPTHEQELLAIVDALKEWRIDLLGGHFHILTDHPTLDEHFQMQRTVLSRRQARWIDTLAEFDYDLKYLPGPKNVVADAMSRYSFPDPPSSPVAAISQVTLSDAVKQQIVKAYKTNPFCQQAFVNIASVMLEFKIIDKLLYLRGRLVIPLLAPLRDMKTYQTVRQAYFWPNMLQDVKNCVQQCNSCQRTKACTTRS</sequence>
<evidence type="ECO:0000313" key="11">
    <source>
        <dbReference type="Proteomes" id="UP000198372"/>
    </source>
</evidence>
<dbReference type="GO" id="GO:0003964">
    <property type="term" value="F:RNA-directed DNA polymerase activity"/>
    <property type="evidence" value="ECO:0007669"/>
    <property type="project" value="UniProtKB-KW"/>
</dbReference>
<feature type="signal peptide" evidence="7">
    <location>
        <begin position="1"/>
        <end position="20"/>
    </location>
</feature>
<evidence type="ECO:0000256" key="4">
    <source>
        <dbReference type="ARBA" id="ARBA00022759"/>
    </source>
</evidence>
<accession>A0A238F1T0</accession>